<dbReference type="InterPro" id="IPR013468">
    <property type="entry name" value="CHP02647"/>
</dbReference>
<evidence type="ECO:0000313" key="2">
    <source>
        <dbReference type="Proteomes" id="UP001231616"/>
    </source>
</evidence>
<proteinExistence type="predicted"/>
<dbReference type="Proteomes" id="UP001231616">
    <property type="component" value="Unassembled WGS sequence"/>
</dbReference>
<keyword evidence="2" id="KW-1185">Reference proteome</keyword>
<dbReference type="EMBL" id="JAUZVZ010000006">
    <property type="protein sequence ID" value="MDP4535703.1"/>
    <property type="molecule type" value="Genomic_DNA"/>
</dbReference>
<dbReference type="RefSeq" id="WP_305892966.1">
    <property type="nucleotide sequence ID" value="NZ_JAUZVZ010000006.1"/>
</dbReference>
<accession>A0ABT9GXL3</accession>
<gene>
    <name evidence="1" type="ORF">Q3O60_05850</name>
</gene>
<organism evidence="1 2">
    <name type="scientific">Alkalimonas collagenimarina</name>
    <dbReference type="NCBI Taxonomy" id="400390"/>
    <lineage>
        <taxon>Bacteria</taxon>
        <taxon>Pseudomonadati</taxon>
        <taxon>Pseudomonadota</taxon>
        <taxon>Gammaproteobacteria</taxon>
        <taxon>Alkalimonas</taxon>
    </lineage>
</organism>
<protein>
    <submittedName>
        <fullName evidence="1">TIGR02647 family protein</fullName>
    </submittedName>
</protein>
<sequence length="80" mass="8888">MPINTDLNAEIRILNLYNLDSVREGLKVHHEADTDTKAAIQRLHQKGLLTQPDGGYLTDLGVHCAEQLQSALRILTTPNN</sequence>
<dbReference type="Pfam" id="PF18918">
    <property type="entry name" value="DUF5669"/>
    <property type="match status" value="1"/>
</dbReference>
<dbReference type="NCBIfam" id="TIGR02647">
    <property type="entry name" value="DNA"/>
    <property type="match status" value="1"/>
</dbReference>
<evidence type="ECO:0000313" key="1">
    <source>
        <dbReference type="EMBL" id="MDP4535703.1"/>
    </source>
</evidence>
<comment type="caution">
    <text evidence="1">The sequence shown here is derived from an EMBL/GenBank/DDBJ whole genome shotgun (WGS) entry which is preliminary data.</text>
</comment>
<reference evidence="1 2" key="1">
    <citation type="submission" date="2023-08" db="EMBL/GenBank/DDBJ databases">
        <authorList>
            <person name="Joshi A."/>
            <person name="Thite S."/>
        </authorList>
    </citation>
    <scope>NUCLEOTIDE SEQUENCE [LARGE SCALE GENOMIC DNA]</scope>
    <source>
        <strain evidence="1 2">AC40</strain>
    </source>
</reference>
<name>A0ABT9GXL3_9GAMM</name>